<evidence type="ECO:0000313" key="4">
    <source>
        <dbReference type="Ensembl" id="ENSSOCP00000018910.1"/>
    </source>
</evidence>
<dbReference type="PANTHER" id="PTHR47633:SF8">
    <property type="entry name" value="SPEG NEIGHBOR PROTEIN"/>
    <property type="match status" value="1"/>
</dbReference>
<dbReference type="PROSITE" id="PS50835">
    <property type="entry name" value="IG_LIKE"/>
    <property type="match status" value="2"/>
</dbReference>
<dbReference type="CDD" id="cd00096">
    <property type="entry name" value="Ig"/>
    <property type="match status" value="1"/>
</dbReference>
<evidence type="ECO:0000259" key="3">
    <source>
        <dbReference type="PROSITE" id="PS50835"/>
    </source>
</evidence>
<dbReference type="Ensembl" id="ENSSOCT00000019388.1">
    <property type="protein sequence ID" value="ENSSOCP00000018910.1"/>
    <property type="gene ID" value="ENSSOCG00000014134.1"/>
</dbReference>
<dbReference type="SUPFAM" id="SSF48726">
    <property type="entry name" value="Immunoglobulin"/>
    <property type="match status" value="2"/>
</dbReference>
<dbReference type="InterPro" id="IPR003599">
    <property type="entry name" value="Ig_sub"/>
</dbReference>
<evidence type="ECO:0000256" key="2">
    <source>
        <dbReference type="ARBA" id="ARBA00023319"/>
    </source>
</evidence>
<dbReference type="FunFam" id="2.60.40.10:FF:000022">
    <property type="entry name" value="Cardiac titin"/>
    <property type="match status" value="2"/>
</dbReference>
<evidence type="ECO:0000256" key="1">
    <source>
        <dbReference type="ARBA" id="ARBA00022737"/>
    </source>
</evidence>
<proteinExistence type="predicted"/>
<dbReference type="SMART" id="SM00409">
    <property type="entry name" value="IG"/>
    <property type="match status" value="2"/>
</dbReference>
<dbReference type="SMART" id="SM00408">
    <property type="entry name" value="IGc2"/>
    <property type="match status" value="2"/>
</dbReference>
<keyword evidence="5" id="KW-1185">Reference proteome</keyword>
<dbReference type="PANTHER" id="PTHR47633">
    <property type="entry name" value="IMMUNOGLOBULIN"/>
    <property type="match status" value="1"/>
</dbReference>
<accession>A0A8D0FRK2</accession>
<name>A0A8D0FRK2_STROC</name>
<dbReference type="InterPro" id="IPR003598">
    <property type="entry name" value="Ig_sub2"/>
</dbReference>
<feature type="domain" description="Ig-like" evidence="3">
    <location>
        <begin position="17"/>
        <end position="105"/>
    </location>
</feature>
<dbReference type="Pfam" id="PF07679">
    <property type="entry name" value="I-set"/>
    <property type="match status" value="2"/>
</dbReference>
<organism evidence="4 5">
    <name type="scientific">Strix occidentalis caurina</name>
    <name type="common">northern spotted owl</name>
    <dbReference type="NCBI Taxonomy" id="311401"/>
    <lineage>
        <taxon>Eukaryota</taxon>
        <taxon>Metazoa</taxon>
        <taxon>Chordata</taxon>
        <taxon>Craniata</taxon>
        <taxon>Vertebrata</taxon>
        <taxon>Euteleostomi</taxon>
        <taxon>Archelosauria</taxon>
        <taxon>Archosauria</taxon>
        <taxon>Dinosauria</taxon>
        <taxon>Saurischia</taxon>
        <taxon>Theropoda</taxon>
        <taxon>Coelurosauria</taxon>
        <taxon>Aves</taxon>
        <taxon>Neognathae</taxon>
        <taxon>Neoaves</taxon>
        <taxon>Telluraves</taxon>
        <taxon>Strigiformes</taxon>
        <taxon>Strigidae</taxon>
        <taxon>Strix</taxon>
    </lineage>
</organism>
<dbReference type="InterPro" id="IPR040849">
    <property type="entry name" value="MyBP-C_THB"/>
</dbReference>
<evidence type="ECO:0000313" key="5">
    <source>
        <dbReference type="Proteomes" id="UP000694551"/>
    </source>
</evidence>
<keyword evidence="1" id="KW-0677">Repeat</keyword>
<feature type="domain" description="Ig-like" evidence="3">
    <location>
        <begin position="160"/>
        <end position="242"/>
    </location>
</feature>
<dbReference type="Pfam" id="PF18362">
    <property type="entry name" value="THB"/>
    <property type="match status" value="1"/>
</dbReference>
<dbReference type="AlphaFoldDB" id="A0A8D0FRK2"/>
<dbReference type="Proteomes" id="UP000694551">
    <property type="component" value="Unplaced"/>
</dbReference>
<protein>
    <recommendedName>
        <fullName evidence="3">Ig-like domain-containing protein</fullName>
    </recommendedName>
</protein>
<dbReference type="InterPro" id="IPR013783">
    <property type="entry name" value="Ig-like_fold"/>
</dbReference>
<dbReference type="InterPro" id="IPR013098">
    <property type="entry name" value="Ig_I-set"/>
</dbReference>
<reference evidence="4" key="2">
    <citation type="submission" date="2025-09" db="UniProtKB">
        <authorList>
            <consortium name="Ensembl"/>
        </authorList>
    </citation>
    <scope>IDENTIFICATION</scope>
</reference>
<dbReference type="Gene3D" id="2.60.40.10">
    <property type="entry name" value="Immunoglobulins"/>
    <property type="match status" value="2"/>
</dbReference>
<dbReference type="GO" id="GO:0004672">
    <property type="term" value="F:protein kinase activity"/>
    <property type="evidence" value="ECO:0007669"/>
    <property type="project" value="TreeGrafter"/>
</dbReference>
<keyword evidence="2" id="KW-0393">Immunoglobulin domain</keyword>
<dbReference type="InterPro" id="IPR007110">
    <property type="entry name" value="Ig-like_dom"/>
</dbReference>
<reference evidence="4" key="1">
    <citation type="submission" date="2025-08" db="UniProtKB">
        <authorList>
            <consortium name="Ensembl"/>
        </authorList>
    </citation>
    <scope>IDENTIFICATION</scope>
</reference>
<sequence>MKAPAYPEPSSNRIIPPSFTRKLKETYGQLGSSAVLECKVYGSPPILVSWFHDGQEITSGDKYQATLTDNTCSLKVNRLQESDMGTYLCTASNVAGSDECSAFLSVRGQYQKEARVRGHKFIFKKPSFFPLLHISDYYALHEKFKCTSSLSVLFACLEPPSFVKKPEPLNVLSGANVTFTSIVKGSSPLEVKWFRGSVELVPGERCNITLQDSIAELELFDVHPLQSGDYTCQVSNEAGKISCTAHLFVKGLSRLLFLMLIIDVHETVGLPVTFDCGIAGSEPIEEQTIDILELLKNVDPKEYEKYARMYGITDFRGLLQAFELLKQTQKKEWTFWPRMFCLHNLTAVFKMER</sequence>
<dbReference type="InterPro" id="IPR036179">
    <property type="entry name" value="Ig-like_dom_sf"/>
</dbReference>